<dbReference type="InterPro" id="IPR018114">
    <property type="entry name" value="TRYPSIN_HIS"/>
</dbReference>
<accession>A0A2K5IVH1</accession>
<dbReference type="FunFam" id="2.40.10.10:FF:000003">
    <property type="entry name" value="Transmembrane serine protease 3"/>
    <property type="match status" value="1"/>
</dbReference>
<dbReference type="PROSITE" id="PS50240">
    <property type="entry name" value="TRYPSIN_DOM"/>
    <property type="match status" value="3"/>
</dbReference>
<evidence type="ECO:0000256" key="3">
    <source>
        <dbReference type="ARBA" id="ARBA00022825"/>
    </source>
</evidence>
<evidence type="ECO:0000256" key="4">
    <source>
        <dbReference type="ARBA" id="ARBA00023157"/>
    </source>
</evidence>
<keyword evidence="1 6" id="KW-0645">Protease</keyword>
<evidence type="ECO:0000256" key="2">
    <source>
        <dbReference type="ARBA" id="ARBA00022801"/>
    </source>
</evidence>
<feature type="domain" description="Peptidase S1" evidence="8">
    <location>
        <begin position="126"/>
        <end position="300"/>
    </location>
</feature>
<dbReference type="SUPFAM" id="SSF50494">
    <property type="entry name" value="Trypsin-like serine proteases"/>
    <property type="match status" value="3"/>
</dbReference>
<evidence type="ECO:0000313" key="10">
    <source>
        <dbReference type="Proteomes" id="UP000233080"/>
    </source>
</evidence>
<dbReference type="Pfam" id="PF00089">
    <property type="entry name" value="Trypsin"/>
    <property type="match status" value="5"/>
</dbReference>
<feature type="compositionally biased region" description="Low complexity" evidence="7">
    <location>
        <begin position="307"/>
        <end position="328"/>
    </location>
</feature>
<dbReference type="GO" id="GO:0006508">
    <property type="term" value="P:proteolysis"/>
    <property type="evidence" value="ECO:0007669"/>
    <property type="project" value="UniProtKB-KW"/>
</dbReference>
<feature type="domain" description="Peptidase S1" evidence="8">
    <location>
        <begin position="368"/>
        <end position="600"/>
    </location>
</feature>
<dbReference type="PANTHER" id="PTHR24252">
    <property type="entry name" value="ACROSIN-RELATED"/>
    <property type="match status" value="1"/>
</dbReference>
<feature type="region of interest" description="Disordered" evidence="7">
    <location>
        <begin position="626"/>
        <end position="650"/>
    </location>
</feature>
<dbReference type="PRINTS" id="PR00722">
    <property type="entry name" value="CHYMOTRYPSIN"/>
</dbReference>
<dbReference type="InterPro" id="IPR001314">
    <property type="entry name" value="Peptidase_S1A"/>
</dbReference>
<dbReference type="InterPro" id="IPR033116">
    <property type="entry name" value="TRYPSIN_SER"/>
</dbReference>
<feature type="compositionally biased region" description="Polar residues" evidence="7">
    <location>
        <begin position="639"/>
        <end position="650"/>
    </location>
</feature>
<dbReference type="PROSITE" id="PS00135">
    <property type="entry name" value="TRYPSIN_SER"/>
    <property type="match status" value="1"/>
</dbReference>
<sequence>GVHVDHTAELRGIRWASSLQQEASDYHRTLTPTLETLLHFLLRPLQTLSLGLEEELLQRGIQARLREGGISLAAYGTIVSAELTGEWAAETETPSQGGPAFVGSWLVTCCLAECGLQPAWRMAGRIVGGVEASPGEFPWQVSLRENKEHFCGATVISARWLVSAAHSGETEGGSERCPPASQLKVAARAPALSPCFSLPVGPVVKPEVLQKATVELLDQALCASLYGHSLTDRMLCAGYLDGKVDSCQGDSGGPLVCEEPPGRFFLAGIVSWGIGCAEARRPGVYARVTKLRDWILEATTRASMPLAPTVAPAPATPSTAWPTSPESPVVNTPTKSTQAPSTVPLDWVTIPKLQECGARPAMEKPTRVVGGFGAASGEVPWQVSLKEGSQHFCGATVVGDRWLLSAAHCFNHTKVEQVRAHLGTASLLGLGGSPVKIGLRQVVLHPLYNPGILDFDLAVLELASPLAFNKYIQPVCLPLAIQKFPVGRKCMISGWGNMQEGNATKPELLQKASVGIIDQKTCSALYNFSLTDRMICAGFLEGKVDSCQGDSGGPLACEEAPGVFYLAGIVSWGIGCAQVKKPGVYTRITRLKGWILEIMSSQPLPMSPPSTTRTLATTSHPHRMTAGLTVPGATPSRPTPGTASRVTGQPANSALSAMSTTARGQMPFPDALEATTHSQLPAWGLSLSQSQLIFPFSIVSLWLRRREHRCGAVLVAERWLLSAAHCFDLLPAPGQVHGDIGVTPFPSPRPWHSAPAPPKPTHEQTCRRFYPVQISSRMLCAGFPQGGVDSCSGDAGGPLACREPSGRWVLTGVTSWGYGCGRPHFPGVYTRVAAVRGWIGQYIQE</sequence>
<reference evidence="9" key="2">
    <citation type="submission" date="2025-09" db="UniProtKB">
        <authorList>
            <consortium name="Ensembl"/>
        </authorList>
    </citation>
    <scope>IDENTIFICATION</scope>
</reference>
<evidence type="ECO:0000256" key="5">
    <source>
        <dbReference type="ARBA" id="ARBA00024195"/>
    </source>
</evidence>
<dbReference type="InterPro" id="IPR043504">
    <property type="entry name" value="Peptidase_S1_PA_chymotrypsin"/>
</dbReference>
<protein>
    <recommendedName>
        <fullName evidence="8">Peptidase S1 domain-containing protein</fullName>
    </recommendedName>
</protein>
<evidence type="ECO:0000313" key="9">
    <source>
        <dbReference type="Ensembl" id="ENSCANP00000020683.1"/>
    </source>
</evidence>
<dbReference type="STRING" id="336983.ENSCANP00000020683"/>
<evidence type="ECO:0000256" key="6">
    <source>
        <dbReference type="RuleBase" id="RU363034"/>
    </source>
</evidence>
<feature type="domain" description="Peptidase S1" evidence="8">
    <location>
        <begin position="645"/>
        <end position="844"/>
    </location>
</feature>
<feature type="region of interest" description="Disordered" evidence="7">
    <location>
        <begin position="307"/>
        <end position="341"/>
    </location>
</feature>
<dbReference type="PROSITE" id="PS00134">
    <property type="entry name" value="TRYPSIN_HIS"/>
    <property type="match status" value="2"/>
</dbReference>
<dbReference type="InterPro" id="IPR001254">
    <property type="entry name" value="Trypsin_dom"/>
</dbReference>
<dbReference type="AlphaFoldDB" id="A0A2K5IVH1"/>
<keyword evidence="2 6" id="KW-0378">Hydrolase</keyword>
<dbReference type="Proteomes" id="UP000233080">
    <property type="component" value="Unassembled WGS sequence"/>
</dbReference>
<reference evidence="9" key="1">
    <citation type="submission" date="2025-08" db="UniProtKB">
        <authorList>
            <consortium name="Ensembl"/>
        </authorList>
    </citation>
    <scope>IDENTIFICATION</scope>
</reference>
<name>A0A2K5IVH1_COLAP</name>
<feature type="compositionally biased region" description="Polar residues" evidence="7">
    <location>
        <begin position="329"/>
        <end position="341"/>
    </location>
</feature>
<dbReference type="Ensembl" id="ENSCANT00000043655.1">
    <property type="protein sequence ID" value="ENSCANP00000020683.1"/>
    <property type="gene ID" value="ENSCANG00000033777.1"/>
</dbReference>
<dbReference type="Gene3D" id="2.40.10.10">
    <property type="entry name" value="Trypsin-like serine proteases"/>
    <property type="match status" value="6"/>
</dbReference>
<dbReference type="PANTHER" id="PTHR24252:SF26">
    <property type="entry name" value="TRANSMEMBRANE SERINE PROTEASE 9"/>
    <property type="match status" value="1"/>
</dbReference>
<dbReference type="SMART" id="SM00020">
    <property type="entry name" value="Tryp_SPc"/>
    <property type="match status" value="3"/>
</dbReference>
<keyword evidence="10" id="KW-1185">Reference proteome</keyword>
<dbReference type="CDD" id="cd00190">
    <property type="entry name" value="Tryp_SPc"/>
    <property type="match status" value="3"/>
</dbReference>
<proteinExistence type="inferred from homology"/>
<organism evidence="9 10">
    <name type="scientific">Colobus angolensis palliatus</name>
    <name type="common">Peters' Angolan colobus</name>
    <dbReference type="NCBI Taxonomy" id="336983"/>
    <lineage>
        <taxon>Eukaryota</taxon>
        <taxon>Metazoa</taxon>
        <taxon>Chordata</taxon>
        <taxon>Craniata</taxon>
        <taxon>Vertebrata</taxon>
        <taxon>Euteleostomi</taxon>
        <taxon>Mammalia</taxon>
        <taxon>Eutheria</taxon>
        <taxon>Euarchontoglires</taxon>
        <taxon>Primates</taxon>
        <taxon>Haplorrhini</taxon>
        <taxon>Catarrhini</taxon>
        <taxon>Cercopithecidae</taxon>
        <taxon>Colobinae</taxon>
        <taxon>Colobus</taxon>
    </lineage>
</organism>
<dbReference type="InterPro" id="IPR009003">
    <property type="entry name" value="Peptidase_S1_PA"/>
</dbReference>
<evidence type="ECO:0000259" key="8">
    <source>
        <dbReference type="PROSITE" id="PS50240"/>
    </source>
</evidence>
<evidence type="ECO:0000256" key="7">
    <source>
        <dbReference type="SAM" id="MobiDB-lite"/>
    </source>
</evidence>
<dbReference type="GO" id="GO:0004252">
    <property type="term" value="F:serine-type endopeptidase activity"/>
    <property type="evidence" value="ECO:0007669"/>
    <property type="project" value="InterPro"/>
</dbReference>
<dbReference type="FunFam" id="2.40.10.10:FF:000002">
    <property type="entry name" value="Transmembrane protease serine"/>
    <property type="match status" value="2"/>
</dbReference>
<comment type="similarity">
    <text evidence="5">Belongs to the peptidase S1 family. CLIP subfamily.</text>
</comment>
<evidence type="ECO:0000256" key="1">
    <source>
        <dbReference type="ARBA" id="ARBA00022670"/>
    </source>
</evidence>
<keyword evidence="3 6" id="KW-0720">Serine protease</keyword>
<keyword evidence="4" id="KW-1015">Disulfide bond</keyword>